<dbReference type="InterPro" id="IPR021354">
    <property type="entry name" value="DUF2975"/>
</dbReference>
<feature type="transmembrane region" description="Helical" evidence="1">
    <location>
        <begin position="12"/>
        <end position="31"/>
    </location>
</feature>
<dbReference type="RefSeq" id="WP_249904678.1">
    <property type="nucleotide sequence ID" value="NZ_JAMGBA010000002.1"/>
</dbReference>
<evidence type="ECO:0000256" key="1">
    <source>
        <dbReference type="SAM" id="Phobius"/>
    </source>
</evidence>
<sequence length="165" mass="17665">MQNFAIARSARRLRLAVLVAIGLIVAVYLLARFGLDVGPVRVESREVVDGWVGRALVDATLALFVVALIRLAQMLGAVADGPLFGPRVTKAFRGFAFWLFLAMLVEVAAGPVSAIAKTVSAGGGRTAMAFELRDLLVLAGALFLFLLARMLEQARAIEAELEEIV</sequence>
<keyword evidence="3" id="KW-1185">Reference proteome</keyword>
<accession>A0ABT0RW44</accession>
<evidence type="ECO:0000313" key="2">
    <source>
        <dbReference type="EMBL" id="MCL6699258.1"/>
    </source>
</evidence>
<protein>
    <submittedName>
        <fullName evidence="2">DUF2975 domain-containing protein</fullName>
    </submittedName>
</protein>
<feature type="transmembrane region" description="Helical" evidence="1">
    <location>
        <begin position="135"/>
        <end position="151"/>
    </location>
</feature>
<comment type="caution">
    <text evidence="2">The sequence shown here is derived from an EMBL/GenBank/DDBJ whole genome shotgun (WGS) entry which is preliminary data.</text>
</comment>
<reference evidence="2 3" key="1">
    <citation type="submission" date="2022-05" db="EMBL/GenBank/DDBJ databases">
        <authorList>
            <person name="Jo J.-H."/>
            <person name="Im W.-T."/>
        </authorList>
    </citation>
    <scope>NUCLEOTIDE SEQUENCE [LARGE SCALE GENOMIC DNA]</scope>
    <source>
        <strain evidence="2 3">NSE70-1</strain>
    </source>
</reference>
<dbReference type="Proteomes" id="UP001203410">
    <property type="component" value="Unassembled WGS sequence"/>
</dbReference>
<keyword evidence="1" id="KW-0472">Membrane</keyword>
<keyword evidence="1" id="KW-0812">Transmembrane</keyword>
<feature type="transmembrane region" description="Helical" evidence="1">
    <location>
        <begin position="51"/>
        <end position="71"/>
    </location>
</feature>
<gene>
    <name evidence="2" type="ORF">LZ496_10755</name>
</gene>
<name>A0ABT0RW44_9SPHN</name>
<organism evidence="2 3">
    <name type="scientific">Sphingomonas caseinilyticus</name>
    <dbReference type="NCBI Taxonomy" id="2908205"/>
    <lineage>
        <taxon>Bacteria</taxon>
        <taxon>Pseudomonadati</taxon>
        <taxon>Pseudomonadota</taxon>
        <taxon>Alphaproteobacteria</taxon>
        <taxon>Sphingomonadales</taxon>
        <taxon>Sphingomonadaceae</taxon>
        <taxon>Sphingomonas</taxon>
    </lineage>
</organism>
<keyword evidence="1" id="KW-1133">Transmembrane helix</keyword>
<dbReference type="Pfam" id="PF11188">
    <property type="entry name" value="DUF2975"/>
    <property type="match status" value="1"/>
</dbReference>
<dbReference type="EMBL" id="JAMGBA010000002">
    <property type="protein sequence ID" value="MCL6699258.1"/>
    <property type="molecule type" value="Genomic_DNA"/>
</dbReference>
<proteinExistence type="predicted"/>
<evidence type="ECO:0000313" key="3">
    <source>
        <dbReference type="Proteomes" id="UP001203410"/>
    </source>
</evidence>
<feature type="transmembrane region" description="Helical" evidence="1">
    <location>
        <begin position="92"/>
        <end position="115"/>
    </location>
</feature>